<dbReference type="SUPFAM" id="SSF69318">
    <property type="entry name" value="Integrin alpha N-terminal domain"/>
    <property type="match status" value="5"/>
</dbReference>
<dbReference type="GO" id="GO:0033627">
    <property type="term" value="P:cell adhesion mediated by integrin"/>
    <property type="evidence" value="ECO:0007669"/>
    <property type="project" value="TreeGrafter"/>
</dbReference>
<name>A0A5R9KRS3_9BACT</name>
<evidence type="ECO:0000313" key="5">
    <source>
        <dbReference type="EMBL" id="TLU98818.1"/>
    </source>
</evidence>
<evidence type="ECO:0000256" key="1">
    <source>
        <dbReference type="ARBA" id="ARBA00022729"/>
    </source>
</evidence>
<dbReference type="EMBL" id="VCEJ01000005">
    <property type="protein sequence ID" value="TLU98818.1"/>
    <property type="molecule type" value="Genomic_DNA"/>
</dbReference>
<dbReference type="GO" id="GO:0005178">
    <property type="term" value="F:integrin binding"/>
    <property type="evidence" value="ECO:0007669"/>
    <property type="project" value="TreeGrafter"/>
</dbReference>
<dbReference type="PANTHER" id="PTHR23220">
    <property type="entry name" value="INTEGRIN ALPHA"/>
    <property type="match status" value="1"/>
</dbReference>
<dbReference type="PROSITE" id="PS51470">
    <property type="entry name" value="FG_GAP"/>
    <property type="match status" value="10"/>
</dbReference>
<dbReference type="PRINTS" id="PR01185">
    <property type="entry name" value="INTEGRINA"/>
</dbReference>
<dbReference type="InterPro" id="IPR013519">
    <property type="entry name" value="Int_alpha_beta-p"/>
</dbReference>
<dbReference type="InterPro" id="IPR028994">
    <property type="entry name" value="Integrin_alpha_N"/>
</dbReference>
<dbReference type="GO" id="GO:0098609">
    <property type="term" value="P:cell-cell adhesion"/>
    <property type="evidence" value="ECO:0007669"/>
    <property type="project" value="TreeGrafter"/>
</dbReference>
<dbReference type="Proteomes" id="UP000306402">
    <property type="component" value="Unassembled WGS sequence"/>
</dbReference>
<sequence>MQIRYQVLYLLCLIIVAASPLREEQKSKVSASAQYTVTALPHFPKIGKSARPELEAMPENTMAMIRQDIARQEYHISPGKEKGMLQSPNRKQNLRAYYKPGELIIENRVASIGSHFKLQLTTEGIFADGKKIFETNANAISENNGNTLRIKHQGFTEEYVNNEAGIRQNFIVDKAPKNTKKLQVRLLAKGLKVKSTGHNELQFTSYNNLLTYNDLKCWDADGKSLTASLAYTDGNIGIEVDVREAKFPVTIDPIVTNGSPGNANTILKENQSFSYFGNSVSTAGDVNGDGYSDLMIGAPSFDNGQNIEGAAFLYTGSANGINSVKSVKLQTDQPNTGYGVVANAGDVNGDGYSDIMVGAPFYNNGQVNEGAVFVYLGSSNGLTNAPSVILESNQASAQFGYNHTIATAGDINADGFSDIVVGSPLYSNGEAEEGAAFIYYGSASGITAANFSVVQSNHTGENMGGSVASAGDVNGDGFGDIVLAPGNLSANPQPNNASAYIYLGSSSGIGQSPGSVLTDYIPAMGSLAAGTGDVNGDGYSDIVLGDRKYSQGLQDRGALLVYHGSAKGIGNAYAAIITGDQKSGELGTSMSCAGDVNGDGYSDVLAVASLYDKGQNDEGVAFLYLGAASGLNTTASSTFEANVADAKLEGATSAGDVNGDGFSDVLIGSTHHNFGTLEEGAAFLFHGSASGISAQYTSGFSGDQYQGEVGFSVSSAGDINGDGYSDVVVGAPNFDNGESDEGIVRVYYGSGSGINFNSFSLIESNQAGAHLGISAASAGDVNGDGLSDLIVGALRYSNGQVGEGAFFIYHGQVSGIVTSPNTIGEGNEAELQMGFSVASAGDVNGDGYSDVIVGTLMGKAIVYYGSATGIKVALPSNLQGTINNGYLGKSVAGIGDFNGDGFADVSTTVEIYNAGADPTGIALIYFGKKAGIELTPSIKLNSFNFVCQSVAGAGDVNGDGLSDVLVGVPQFTSGQIHEGAALIFYGSKSLGDFDPSLNIESNQTSANMGYTVASAGDVNGDGYSDILIGSPYFDNDQNNEGAVDLYYGSQNGILNTVEAHIEGNQTSSSFGNAIACAGDVNADGYSDIILGAPFYDADFIDAGAAFLYYGNNAGLRNNLRLYNSDLNSIVDHNNVTDKNFGIGLFEKSFLGRNKGKLVWEIRKEGEGFSHSSPMTNSTQFTDQQPGFADLGTSGNEIKSLVAKSDGVATKVRARVKYDPVLAATGQVYGPWRYLSAYSSGGSFYQSTPLPVTLVSFTAEKYENNVNLAWVTANEENSESFEIQRSNDGKAWQAIGNLAAKVNSVKEEHYTFTDSTARPGQNFYRLKMIDLDQTYTFSRVRSVNMAGIMENMINLFPNPTTDKLKLQADQLKVTSLKIISAAGNIVLESVNPGEEVDVKQLKSGVYVVLMELEDGTSVSKSVVKK</sequence>
<protein>
    <submittedName>
        <fullName evidence="5">T9SS type A sorting domain-containing protein</fullName>
    </submittedName>
</protein>
<dbReference type="InterPro" id="IPR013783">
    <property type="entry name" value="Ig-like_fold"/>
</dbReference>
<evidence type="ECO:0000256" key="3">
    <source>
        <dbReference type="ARBA" id="ARBA00023180"/>
    </source>
</evidence>
<dbReference type="GO" id="GO:0007229">
    <property type="term" value="P:integrin-mediated signaling pathway"/>
    <property type="evidence" value="ECO:0007669"/>
    <property type="project" value="TreeGrafter"/>
</dbReference>
<proteinExistence type="predicted"/>
<keyword evidence="2" id="KW-0677">Repeat</keyword>
<keyword evidence="3" id="KW-0325">Glycoprotein</keyword>
<dbReference type="Gene3D" id="2.130.10.130">
    <property type="entry name" value="Integrin alpha, N-terminal"/>
    <property type="match status" value="6"/>
</dbReference>
<gene>
    <name evidence="5" type="ORF">FEN17_19660</name>
</gene>
<dbReference type="NCBIfam" id="TIGR04183">
    <property type="entry name" value="Por_Secre_tail"/>
    <property type="match status" value="1"/>
</dbReference>
<dbReference type="InterPro" id="IPR013517">
    <property type="entry name" value="FG-GAP"/>
</dbReference>
<keyword evidence="1" id="KW-0732">Signal</keyword>
<reference evidence="5 6" key="1">
    <citation type="submission" date="2019-05" db="EMBL/GenBank/DDBJ databases">
        <authorList>
            <person name="Qu J.-H."/>
        </authorList>
    </citation>
    <scope>NUCLEOTIDE SEQUENCE [LARGE SCALE GENOMIC DNA]</scope>
    <source>
        <strain evidence="5 6">T17</strain>
    </source>
</reference>
<dbReference type="GO" id="GO:0009897">
    <property type="term" value="C:external side of plasma membrane"/>
    <property type="evidence" value="ECO:0007669"/>
    <property type="project" value="TreeGrafter"/>
</dbReference>
<dbReference type="InterPro" id="IPR026444">
    <property type="entry name" value="Secre_tail"/>
</dbReference>
<dbReference type="Pfam" id="PF18962">
    <property type="entry name" value="Por_Secre_tail"/>
    <property type="match status" value="1"/>
</dbReference>
<accession>A0A5R9KRS3</accession>
<keyword evidence="6" id="KW-1185">Reference proteome</keyword>
<dbReference type="Pfam" id="PF01839">
    <property type="entry name" value="FG-GAP"/>
    <property type="match status" value="9"/>
</dbReference>
<feature type="domain" description="Secretion system C-terminal sorting" evidence="4">
    <location>
        <begin position="1354"/>
        <end position="1422"/>
    </location>
</feature>
<evidence type="ECO:0000256" key="2">
    <source>
        <dbReference type="ARBA" id="ARBA00022737"/>
    </source>
</evidence>
<evidence type="ECO:0000313" key="6">
    <source>
        <dbReference type="Proteomes" id="UP000306402"/>
    </source>
</evidence>
<evidence type="ECO:0000259" key="4">
    <source>
        <dbReference type="Pfam" id="PF18962"/>
    </source>
</evidence>
<organism evidence="5 6">
    <name type="scientific">Dyadobacter luticola</name>
    <dbReference type="NCBI Taxonomy" id="1979387"/>
    <lineage>
        <taxon>Bacteria</taxon>
        <taxon>Pseudomonadati</taxon>
        <taxon>Bacteroidota</taxon>
        <taxon>Cytophagia</taxon>
        <taxon>Cytophagales</taxon>
        <taxon>Spirosomataceae</taxon>
        <taxon>Dyadobacter</taxon>
    </lineage>
</organism>
<comment type="caution">
    <text evidence="5">The sequence shown here is derived from an EMBL/GenBank/DDBJ whole genome shotgun (WGS) entry which is preliminary data.</text>
</comment>
<dbReference type="OrthoDB" id="964745at2"/>
<dbReference type="Pfam" id="PF13517">
    <property type="entry name" value="FG-GAP_3"/>
    <property type="match status" value="2"/>
</dbReference>
<dbReference type="GO" id="GO:0007160">
    <property type="term" value="P:cell-matrix adhesion"/>
    <property type="evidence" value="ECO:0007669"/>
    <property type="project" value="TreeGrafter"/>
</dbReference>
<dbReference type="InterPro" id="IPR000413">
    <property type="entry name" value="Integrin_alpha"/>
</dbReference>
<dbReference type="RefSeq" id="WP_138367107.1">
    <property type="nucleotide sequence ID" value="NZ_VCEJ01000005.1"/>
</dbReference>
<dbReference type="PANTHER" id="PTHR23220:SF133">
    <property type="entry name" value="INTEGRIN ALPHA-PS2"/>
    <property type="match status" value="1"/>
</dbReference>
<dbReference type="GO" id="GO:0008305">
    <property type="term" value="C:integrin complex"/>
    <property type="evidence" value="ECO:0007669"/>
    <property type="project" value="InterPro"/>
</dbReference>
<dbReference type="Gene3D" id="2.60.40.10">
    <property type="entry name" value="Immunoglobulins"/>
    <property type="match status" value="1"/>
</dbReference>
<dbReference type="SMART" id="SM00191">
    <property type="entry name" value="Int_alpha"/>
    <property type="match status" value="14"/>
</dbReference>